<dbReference type="GO" id="GO:0016994">
    <property type="term" value="F:precorrin-6A reductase activity"/>
    <property type="evidence" value="ECO:0007669"/>
    <property type="project" value="InterPro"/>
</dbReference>
<organism evidence="4 5">
    <name type="scientific">Sulfitobacter guttiformis</name>
    <dbReference type="NCBI Taxonomy" id="74349"/>
    <lineage>
        <taxon>Bacteria</taxon>
        <taxon>Pseudomonadati</taxon>
        <taxon>Pseudomonadota</taxon>
        <taxon>Alphaproteobacteria</taxon>
        <taxon>Rhodobacterales</taxon>
        <taxon>Roseobacteraceae</taxon>
        <taxon>Sulfitobacter</taxon>
    </lineage>
</organism>
<accession>A0A420DMV7</accession>
<reference evidence="4 5" key="1">
    <citation type="submission" date="2018-09" db="EMBL/GenBank/DDBJ databases">
        <title>Genomic Encyclopedia of Archaeal and Bacterial Type Strains, Phase II (KMG-II): from individual species to whole genera.</title>
        <authorList>
            <person name="Goeker M."/>
        </authorList>
    </citation>
    <scope>NUCLEOTIDE SEQUENCE [LARGE SCALE GENOMIC DNA]</scope>
    <source>
        <strain evidence="4 5">DSM 11458</strain>
    </source>
</reference>
<protein>
    <submittedName>
        <fullName evidence="4">Precorrin-6A reductase</fullName>
    </submittedName>
</protein>
<keyword evidence="5" id="KW-1185">Reference proteome</keyword>
<dbReference type="InterPro" id="IPR003723">
    <property type="entry name" value="Precorrin-6x_reduct"/>
</dbReference>
<evidence type="ECO:0000256" key="2">
    <source>
        <dbReference type="ARBA" id="ARBA00022573"/>
    </source>
</evidence>
<keyword evidence="2" id="KW-0169">Cobalamin biosynthesis</keyword>
<keyword evidence="3" id="KW-0560">Oxidoreductase</keyword>
<evidence type="ECO:0000256" key="3">
    <source>
        <dbReference type="ARBA" id="ARBA00023002"/>
    </source>
</evidence>
<dbReference type="GO" id="GO:0009236">
    <property type="term" value="P:cobalamin biosynthetic process"/>
    <property type="evidence" value="ECO:0007669"/>
    <property type="project" value="UniProtKB-UniPathway"/>
</dbReference>
<dbReference type="Pfam" id="PF02571">
    <property type="entry name" value="CbiJ"/>
    <property type="match status" value="1"/>
</dbReference>
<dbReference type="PANTHER" id="PTHR36925">
    <property type="entry name" value="COBALT-PRECORRIN-6A REDUCTASE"/>
    <property type="match status" value="1"/>
</dbReference>
<dbReference type="PANTHER" id="PTHR36925:SF1">
    <property type="entry name" value="COBALT-PRECORRIN-6A REDUCTASE"/>
    <property type="match status" value="1"/>
</dbReference>
<name>A0A420DMV7_9RHOB</name>
<comment type="caution">
    <text evidence="4">The sequence shown here is derived from an EMBL/GenBank/DDBJ whole genome shotgun (WGS) entry which is preliminary data.</text>
</comment>
<evidence type="ECO:0000313" key="4">
    <source>
        <dbReference type="EMBL" id="RKE95572.1"/>
    </source>
</evidence>
<dbReference type="AlphaFoldDB" id="A0A420DMV7"/>
<evidence type="ECO:0000313" key="5">
    <source>
        <dbReference type="Proteomes" id="UP000284407"/>
    </source>
</evidence>
<evidence type="ECO:0000256" key="1">
    <source>
        <dbReference type="ARBA" id="ARBA00004953"/>
    </source>
</evidence>
<dbReference type="EMBL" id="RAQK01000001">
    <property type="protein sequence ID" value="RKE95572.1"/>
    <property type="molecule type" value="Genomic_DNA"/>
</dbReference>
<gene>
    <name evidence="4" type="ORF">C8N30_0108</name>
</gene>
<sequence length="229" mass="24861">MAQALASRGIRYTAWLSEAPRGAAPMPQVPVLRRFEDASQMQEQVAQGGFTSVLDASHAFDRNVTQQGFAAACALGLPYLRLERPLWNVAENARWQRAADVATANTMIPAGARVFCATGWDSLERYARFAGEVLMLRQTRRHERAAPYPFVELVFGDPPFDVAAEKALFSALRVDLLICRNLGGLASRPKLDAAAALGLDVILIDRPATPANIAAVAQVEEALAWVSSL</sequence>
<proteinExistence type="predicted"/>
<dbReference type="STRING" id="1443111.Z949_2065"/>
<dbReference type="UniPathway" id="UPA00148"/>
<comment type="pathway">
    <text evidence="1">Cofactor biosynthesis; adenosylcobalamin biosynthesis.</text>
</comment>
<dbReference type="PROSITE" id="PS51014">
    <property type="entry name" value="COBK_CBIJ"/>
    <property type="match status" value="1"/>
</dbReference>
<dbReference type="Proteomes" id="UP000284407">
    <property type="component" value="Unassembled WGS sequence"/>
</dbReference>